<evidence type="ECO:0000313" key="1">
    <source>
        <dbReference type="EMBL" id="TSE35010.1"/>
    </source>
</evidence>
<sequence length="107" mass="11720">MSRTPSTVVCEAVELIEGDALSVEQLARLCGVAPQWVLARVRDELLSATWRGGVCTFSATTVWRAQQMAAIERQFDADPALAALVADLSEELQRLRAELAYCRARGL</sequence>
<protein>
    <recommendedName>
        <fullName evidence="3">Chaperone modulatory protein CbpM</fullName>
    </recommendedName>
</protein>
<dbReference type="Proteomes" id="UP000318294">
    <property type="component" value="Unassembled WGS sequence"/>
</dbReference>
<comment type="caution">
    <text evidence="1">The sequence shown here is derived from an EMBL/GenBank/DDBJ whole genome shotgun (WGS) entry which is preliminary data.</text>
</comment>
<evidence type="ECO:0008006" key="3">
    <source>
        <dbReference type="Google" id="ProtNLM"/>
    </source>
</evidence>
<gene>
    <name evidence="1" type="ORF">Tchar_01068</name>
</gene>
<dbReference type="EMBL" id="VJON01000012">
    <property type="protein sequence ID" value="TSE35010.1"/>
    <property type="molecule type" value="Genomic_DNA"/>
</dbReference>
<keyword evidence="2" id="KW-1185">Reference proteome</keyword>
<dbReference type="OrthoDB" id="9799091at2"/>
<dbReference type="AlphaFoldDB" id="A0A554XGQ5"/>
<evidence type="ECO:0000313" key="2">
    <source>
        <dbReference type="Proteomes" id="UP000318294"/>
    </source>
</evidence>
<name>A0A554XGQ5_9BURK</name>
<organism evidence="1 2">
    <name type="scientific">Tepidimonas charontis</name>
    <dbReference type="NCBI Taxonomy" id="2267262"/>
    <lineage>
        <taxon>Bacteria</taxon>
        <taxon>Pseudomonadati</taxon>
        <taxon>Pseudomonadota</taxon>
        <taxon>Betaproteobacteria</taxon>
        <taxon>Burkholderiales</taxon>
        <taxon>Tepidimonas</taxon>
    </lineage>
</organism>
<proteinExistence type="predicted"/>
<accession>A0A554XGQ5</accession>
<reference evidence="1 2" key="1">
    <citation type="submission" date="2019-07" db="EMBL/GenBank/DDBJ databases">
        <title>Tepidimonas charontis SPSP-6 draft genome.</title>
        <authorList>
            <person name="Da Costa M.S."/>
            <person name="Froufe H.J.C."/>
            <person name="Egas C."/>
            <person name="Albuquerque L."/>
        </authorList>
    </citation>
    <scope>NUCLEOTIDE SEQUENCE [LARGE SCALE GENOMIC DNA]</scope>
    <source>
        <strain evidence="1 2">SPSP-6</strain>
    </source>
</reference>
<dbReference type="RefSeq" id="WP_144328045.1">
    <property type="nucleotide sequence ID" value="NZ_VJON01000012.1"/>
</dbReference>
<dbReference type="Gene3D" id="1.10.1660.10">
    <property type="match status" value="1"/>
</dbReference>